<dbReference type="GO" id="GO:0043130">
    <property type="term" value="F:ubiquitin binding"/>
    <property type="evidence" value="ECO:0007669"/>
    <property type="project" value="TreeGrafter"/>
</dbReference>
<comment type="subcellular location">
    <subcellularLocation>
        <location evidence="1">Endosome</location>
    </subcellularLocation>
</comment>
<evidence type="ECO:0000259" key="9">
    <source>
        <dbReference type="PROSITE" id="PS51312"/>
    </source>
</evidence>
<dbReference type="SUPFAM" id="SSF140111">
    <property type="entry name" value="Endosomal sorting complex assembly domain"/>
    <property type="match status" value="1"/>
</dbReference>
<dbReference type="PROSITE" id="PS51322">
    <property type="entry name" value="UEV"/>
    <property type="match status" value="1"/>
</dbReference>
<dbReference type="SUPFAM" id="SSF54495">
    <property type="entry name" value="UBC-like"/>
    <property type="match status" value="1"/>
</dbReference>
<evidence type="ECO:0000256" key="3">
    <source>
        <dbReference type="ARBA" id="ARBA00022448"/>
    </source>
</evidence>
<accession>A0A8J5FD17</accession>
<dbReference type="InterPro" id="IPR052070">
    <property type="entry name" value="ESCRT-I_UEV_domain"/>
</dbReference>
<dbReference type="Pfam" id="PF05743">
    <property type="entry name" value="UEV"/>
    <property type="match status" value="1"/>
</dbReference>
<reference evidence="11 12" key="1">
    <citation type="submission" date="2020-08" db="EMBL/GenBank/DDBJ databases">
        <title>Plant Genome Project.</title>
        <authorList>
            <person name="Zhang R.-G."/>
        </authorList>
    </citation>
    <scope>NUCLEOTIDE SEQUENCE [LARGE SCALE GENOMIC DNA]</scope>
    <source>
        <tissue evidence="11">Rhizome</tissue>
    </source>
</reference>
<dbReference type="Proteomes" id="UP000734854">
    <property type="component" value="Unassembled WGS sequence"/>
</dbReference>
<dbReference type="PANTHER" id="PTHR23306:SF3">
    <property type="entry name" value="TUMOR SUPPRESSOR PROTEIN 101"/>
    <property type="match status" value="1"/>
</dbReference>
<gene>
    <name evidence="11" type="ORF">ZIOFF_059374</name>
</gene>
<comment type="caution">
    <text evidence="11">The sequence shown here is derived from an EMBL/GenBank/DDBJ whole genome shotgun (WGS) entry which is preliminary data.</text>
</comment>
<feature type="region of interest" description="Disordered" evidence="8">
    <location>
        <begin position="1"/>
        <end position="33"/>
    </location>
</feature>
<dbReference type="InterPro" id="IPR037202">
    <property type="entry name" value="ESCRT_assembly_dom"/>
</dbReference>
<keyword evidence="6" id="KW-0175">Coiled coil</keyword>
<dbReference type="Gene3D" id="3.10.110.10">
    <property type="entry name" value="Ubiquitin Conjugating Enzyme"/>
    <property type="match status" value="1"/>
</dbReference>
<evidence type="ECO:0000256" key="5">
    <source>
        <dbReference type="ARBA" id="ARBA00022927"/>
    </source>
</evidence>
<dbReference type="InterPro" id="IPR017916">
    <property type="entry name" value="SB_dom"/>
</dbReference>
<keyword evidence="4" id="KW-0967">Endosome</keyword>
<keyword evidence="3 7" id="KW-0813">Transport</keyword>
<dbReference type="GO" id="GO:0008333">
    <property type="term" value="P:endosome to lysosome transport"/>
    <property type="evidence" value="ECO:0007669"/>
    <property type="project" value="TreeGrafter"/>
</dbReference>
<evidence type="ECO:0000256" key="7">
    <source>
        <dbReference type="PROSITE-ProRule" id="PRU00644"/>
    </source>
</evidence>
<dbReference type="InterPro" id="IPR016135">
    <property type="entry name" value="UBQ-conjugating_enzyme/RWD"/>
</dbReference>
<evidence type="ECO:0000313" key="12">
    <source>
        <dbReference type="Proteomes" id="UP000734854"/>
    </source>
</evidence>
<dbReference type="Gene3D" id="6.10.140.820">
    <property type="match status" value="1"/>
</dbReference>
<dbReference type="PROSITE" id="PS51312">
    <property type="entry name" value="SB"/>
    <property type="match status" value="1"/>
</dbReference>
<dbReference type="CDD" id="cd11685">
    <property type="entry name" value="UEV_TSG101-like"/>
    <property type="match status" value="1"/>
</dbReference>
<dbReference type="GO" id="GO:0015031">
    <property type="term" value="P:protein transport"/>
    <property type="evidence" value="ECO:0007669"/>
    <property type="project" value="UniProtKB-UniRule"/>
</dbReference>
<dbReference type="Pfam" id="PF09454">
    <property type="entry name" value="Vps23_core"/>
    <property type="match status" value="1"/>
</dbReference>
<evidence type="ECO:0000256" key="2">
    <source>
        <dbReference type="ARBA" id="ARBA00009594"/>
    </source>
</evidence>
<dbReference type="InterPro" id="IPR008883">
    <property type="entry name" value="UEV_N"/>
</dbReference>
<dbReference type="GO" id="GO:0000813">
    <property type="term" value="C:ESCRT I complex"/>
    <property type="evidence" value="ECO:0007669"/>
    <property type="project" value="TreeGrafter"/>
</dbReference>
<keyword evidence="5 7" id="KW-0653">Protein transport</keyword>
<evidence type="ECO:0000256" key="4">
    <source>
        <dbReference type="ARBA" id="ARBA00022753"/>
    </source>
</evidence>
<comment type="similarity">
    <text evidence="2">Belongs to the ubiquitin-conjugating enzyme family. UEV subfamily.</text>
</comment>
<evidence type="ECO:0000256" key="8">
    <source>
        <dbReference type="SAM" id="MobiDB-lite"/>
    </source>
</evidence>
<protein>
    <recommendedName>
        <fullName evidence="13">Protein ELC-like</fullName>
    </recommendedName>
</protein>
<keyword evidence="12" id="KW-1185">Reference proteome</keyword>
<organism evidence="11 12">
    <name type="scientific">Zingiber officinale</name>
    <name type="common">Ginger</name>
    <name type="synonym">Amomum zingiber</name>
    <dbReference type="NCBI Taxonomy" id="94328"/>
    <lineage>
        <taxon>Eukaryota</taxon>
        <taxon>Viridiplantae</taxon>
        <taxon>Streptophyta</taxon>
        <taxon>Embryophyta</taxon>
        <taxon>Tracheophyta</taxon>
        <taxon>Spermatophyta</taxon>
        <taxon>Magnoliopsida</taxon>
        <taxon>Liliopsida</taxon>
        <taxon>Zingiberales</taxon>
        <taxon>Zingiberaceae</taxon>
        <taxon>Zingiber</taxon>
    </lineage>
</organism>
<feature type="region of interest" description="Disordered" evidence="8">
    <location>
        <begin position="193"/>
        <end position="244"/>
    </location>
</feature>
<feature type="compositionally biased region" description="Basic and acidic residues" evidence="8">
    <location>
        <begin position="1"/>
        <end position="11"/>
    </location>
</feature>
<evidence type="ECO:0008006" key="13">
    <source>
        <dbReference type="Google" id="ProtNLM"/>
    </source>
</evidence>
<evidence type="ECO:0000313" key="11">
    <source>
        <dbReference type="EMBL" id="KAG6482736.1"/>
    </source>
</evidence>
<evidence type="ECO:0000259" key="10">
    <source>
        <dbReference type="PROSITE" id="PS51322"/>
    </source>
</evidence>
<evidence type="ECO:0000256" key="1">
    <source>
        <dbReference type="ARBA" id="ARBA00004177"/>
    </source>
</evidence>
<sequence length="492" mass="53965">MTLFLSEEKTTEQGTSSRLSKSIGAAAMAPPSPVSESISQQVQQFLTNSLSQRGPPALPYAEDGKGHIRQHLVALTEAFPSLRPRSASFTHNDGRSAHLLQAEGTMPISFRGAVYHLPVAIWLLESYPRRPPAVYLTPTRDMLVKPGHSLVDPSGLVREDTVPYLSSWVFPASNLVDLVRSLSSPFGIDPPLYTRPSHTPSSPTPSPSPSFSSPYSGGGGPARFPPPPSSQAHSSARPTDDPSEVYRRNAISKILGSVHADMAALHRSREAEMEGLFSTQAELRRRQKVLAHGLREMIEEKEGLEQQLQFVLMNSDLLEGWVRENQELCRRCHDGVDLDDVFEPVDGLSRQMTECTAADMAIEDTIYALDKAVQEGTIAFDSYLRTVRTLSREQFFHRATAAKGRATLVHAQGLPRRLSNWLGSIGLDESSGLDELGGPGELEQYPRLVVAEHNIGVTDLNSSDAGSLDKYRPHTNSAVFVAPLRQHFCLCV</sequence>
<dbReference type="PANTHER" id="PTHR23306">
    <property type="entry name" value="TUMOR SUSCEPTIBILITY GENE 101 PROTEIN-RELATED"/>
    <property type="match status" value="1"/>
</dbReference>
<feature type="domain" description="SB" evidence="9">
    <location>
        <begin position="346"/>
        <end position="414"/>
    </location>
</feature>
<evidence type="ECO:0000256" key="6">
    <source>
        <dbReference type="ARBA" id="ARBA00023054"/>
    </source>
</evidence>
<feature type="domain" description="UEV" evidence="10">
    <location>
        <begin position="49"/>
        <end position="196"/>
    </location>
</feature>
<proteinExistence type="inferred from homology"/>
<dbReference type="AlphaFoldDB" id="A0A8J5FD17"/>
<dbReference type="EMBL" id="JACMSC010000016">
    <property type="protein sequence ID" value="KAG6482736.1"/>
    <property type="molecule type" value="Genomic_DNA"/>
</dbReference>
<name>A0A8J5FD17_ZINOF</name>